<evidence type="ECO:0000313" key="2">
    <source>
        <dbReference type="Proteomes" id="UP000194003"/>
    </source>
</evidence>
<gene>
    <name evidence="1" type="ORF">MAIT1_04394</name>
</gene>
<reference evidence="1 2" key="1">
    <citation type="journal article" date="2016" name="BMC Genomics">
        <title>Combined genomic and structural analyses of a cultured magnetotactic bacterium reveals its niche adaptation to a dynamic environment.</title>
        <authorList>
            <person name="Araujo A.C."/>
            <person name="Morillo V."/>
            <person name="Cypriano J."/>
            <person name="Teixeira L.C."/>
            <person name="Leao P."/>
            <person name="Lyra S."/>
            <person name="Almeida L.G."/>
            <person name="Bazylinski D.A."/>
            <person name="Vasconcellos A.T."/>
            <person name="Abreu F."/>
            <person name="Lins U."/>
        </authorList>
    </citation>
    <scope>NUCLEOTIDE SEQUENCE [LARGE SCALE GENOMIC DNA]</scope>
    <source>
        <strain evidence="1 2">IT-1</strain>
    </source>
</reference>
<dbReference type="Pfam" id="PF13479">
    <property type="entry name" value="AAA_24"/>
    <property type="match status" value="1"/>
</dbReference>
<accession>A0A1Y2KA98</accession>
<evidence type="ECO:0000313" key="1">
    <source>
        <dbReference type="EMBL" id="OSM07627.1"/>
    </source>
</evidence>
<dbReference type="STRING" id="1434232.MAIT1_04394"/>
<dbReference type="SUPFAM" id="SSF52540">
    <property type="entry name" value="P-loop containing nucleoside triphosphate hydrolases"/>
    <property type="match status" value="1"/>
</dbReference>
<organism evidence="1 2">
    <name type="scientific">Magnetofaba australis IT-1</name>
    <dbReference type="NCBI Taxonomy" id="1434232"/>
    <lineage>
        <taxon>Bacteria</taxon>
        <taxon>Pseudomonadati</taxon>
        <taxon>Pseudomonadota</taxon>
        <taxon>Magnetococcia</taxon>
        <taxon>Magnetococcales</taxon>
        <taxon>Magnetococcaceae</taxon>
        <taxon>Magnetofaba</taxon>
    </lineage>
</organism>
<dbReference type="AlphaFoldDB" id="A0A1Y2KA98"/>
<dbReference type="EMBL" id="LVJN01000013">
    <property type="protein sequence ID" value="OSM07627.1"/>
    <property type="molecule type" value="Genomic_DNA"/>
</dbReference>
<protein>
    <submittedName>
        <fullName evidence="1">Uncharacterized protein</fullName>
    </submittedName>
</protein>
<name>A0A1Y2KA98_9PROT</name>
<sequence length="266" mass="30087">MMATTLQSLNRAQDRRPPRIVKYGVAGVGKTTLAAGAPNPVFILTEDGLGQIQATSFPIARSYWDVMGALDALLNESHDFATVVVDSLDWLEPLIWAEVCAQQNVRNIEEIGYGKGYAFALDLWRAYLEKLNRLRDEKNMVVIQIAHSVIKRFDSPEHDPYDRYEIKLHAKASALIQEHSDCVLFANYRISTTKTDVGFKKKVNRAVGDGERVLYTQERPAFLAKNRYNLPLELPMDWKTLEGYLTGQLAQQPNQPQPQPQPQSTQ</sequence>
<proteinExistence type="predicted"/>
<keyword evidence="2" id="KW-1185">Reference proteome</keyword>
<dbReference type="InterPro" id="IPR027417">
    <property type="entry name" value="P-loop_NTPase"/>
</dbReference>
<dbReference type="Proteomes" id="UP000194003">
    <property type="component" value="Unassembled WGS sequence"/>
</dbReference>
<comment type="caution">
    <text evidence="1">The sequence shown here is derived from an EMBL/GenBank/DDBJ whole genome shotgun (WGS) entry which is preliminary data.</text>
</comment>